<protein>
    <submittedName>
        <fullName evidence="1">DUF3024 domain-containing protein</fullName>
    </submittedName>
</protein>
<dbReference type="InterPro" id="IPR021388">
    <property type="entry name" value="DUF3024"/>
</dbReference>
<reference evidence="1" key="1">
    <citation type="submission" date="2024-05" db="EMBL/GenBank/DDBJ databases">
        <authorList>
            <person name="Luo Y.-C."/>
            <person name="Nicholds J."/>
            <person name="Mortimer T."/>
            <person name="Maboni G."/>
        </authorList>
    </citation>
    <scope>NUCLEOTIDE SEQUENCE</scope>
    <source>
        <strain evidence="4">124370</strain>
        <strain evidence="5">124566</strain>
        <strain evidence="3">124953</strain>
        <strain evidence="2">130308</strain>
        <strain evidence="1">130416</strain>
    </source>
</reference>
<dbReference type="EMBL" id="CP158270">
    <property type="protein sequence ID" value="XDJ91941.1"/>
    <property type="molecule type" value="Genomic_DNA"/>
</dbReference>
<dbReference type="EMBL" id="CP158272">
    <property type="protein sequence ID" value="XDJ98958.1"/>
    <property type="molecule type" value="Genomic_DNA"/>
</dbReference>
<evidence type="ECO:0000313" key="3">
    <source>
        <dbReference type="EMBL" id="XDJ92605.1"/>
    </source>
</evidence>
<accession>A0AB39G8G5</accession>
<dbReference type="AlphaFoldDB" id="A0AB39G8G5"/>
<proteinExistence type="predicted"/>
<dbReference type="EMBL" id="CP158269">
    <property type="protein sequence ID" value="XDJ87997.1"/>
    <property type="molecule type" value="Genomic_DNA"/>
</dbReference>
<sequence>MALSELELARVHRTMDAYIARRRPRPEIRDELDIGYSVENQSVIVHEDRRLYDGSRMIEPVAKATWVKTQRIWKIFWMRADLRWHGYEPLAAARTLDKVLEEIDADPYGCFWG</sequence>
<organism evidence="1">
    <name type="scientific">Castellaniella ginsengisoli</name>
    <dbReference type="NCBI Taxonomy" id="546114"/>
    <lineage>
        <taxon>Bacteria</taxon>
        <taxon>Pseudomonadati</taxon>
        <taxon>Pseudomonadota</taxon>
        <taxon>Betaproteobacteria</taxon>
        <taxon>Burkholderiales</taxon>
        <taxon>Alcaligenaceae</taxon>
        <taxon>Castellaniella</taxon>
    </lineage>
</organism>
<dbReference type="EMBL" id="CP158273">
    <property type="protein sequence ID" value="XDJ96309.1"/>
    <property type="molecule type" value="Genomic_DNA"/>
</dbReference>
<gene>
    <name evidence="3" type="ORF">ABRY95_09385</name>
    <name evidence="1" type="ORF">ABRY98_13965</name>
    <name evidence="4" type="ORF">ABRZ05_00870</name>
    <name evidence="5" type="ORF">ABRZ11_00530</name>
    <name evidence="2" type="ORF">ABRZ12_06620</name>
</gene>
<evidence type="ECO:0000313" key="2">
    <source>
        <dbReference type="EMBL" id="XDJ91941.1"/>
    </source>
</evidence>
<evidence type="ECO:0000313" key="4">
    <source>
        <dbReference type="EMBL" id="XDJ96309.1"/>
    </source>
</evidence>
<dbReference type="RefSeq" id="WP_368648941.1">
    <property type="nucleotide sequence ID" value="NZ_CP158269.1"/>
</dbReference>
<evidence type="ECO:0000313" key="5">
    <source>
        <dbReference type="EMBL" id="XDJ98958.1"/>
    </source>
</evidence>
<evidence type="ECO:0000313" key="1">
    <source>
        <dbReference type="EMBL" id="XDJ87997.1"/>
    </source>
</evidence>
<name>A0AB39G8G5_9BURK</name>
<dbReference type="EMBL" id="CP158271">
    <property type="protein sequence ID" value="XDJ92605.1"/>
    <property type="molecule type" value="Genomic_DNA"/>
</dbReference>
<dbReference type="Pfam" id="PF11225">
    <property type="entry name" value="DUF3024"/>
    <property type="match status" value="1"/>
</dbReference>